<keyword evidence="2" id="KW-0732">Signal</keyword>
<reference evidence="3 4" key="1">
    <citation type="submission" date="2018-07" db="EMBL/GenBank/DDBJ databases">
        <title>Genomic Encyclopedia of Type Strains, Phase IV (KMG-IV): sequencing the most valuable type-strain genomes for metagenomic binning, comparative biology and taxonomic classification.</title>
        <authorList>
            <person name="Goeker M."/>
        </authorList>
    </citation>
    <scope>NUCLEOTIDE SEQUENCE [LARGE SCALE GENOMIC DNA]</scope>
    <source>
        <strain evidence="3 4">DSM 44290</strain>
    </source>
</reference>
<feature type="signal peptide" evidence="2">
    <location>
        <begin position="1"/>
        <end position="29"/>
    </location>
</feature>
<accession>A0A370IGU0</accession>
<evidence type="ECO:0000256" key="1">
    <source>
        <dbReference type="SAM" id="MobiDB-lite"/>
    </source>
</evidence>
<dbReference type="STRING" id="1210086.GCA_001613105_00038"/>
<evidence type="ECO:0000313" key="4">
    <source>
        <dbReference type="Proteomes" id="UP000254869"/>
    </source>
</evidence>
<dbReference type="AlphaFoldDB" id="A0A370IGU0"/>
<dbReference type="Proteomes" id="UP000254869">
    <property type="component" value="Unassembled WGS sequence"/>
</dbReference>
<organism evidence="3 4">
    <name type="scientific">Nocardia pseudobrasiliensis</name>
    <dbReference type="NCBI Taxonomy" id="45979"/>
    <lineage>
        <taxon>Bacteria</taxon>
        <taxon>Bacillati</taxon>
        <taxon>Actinomycetota</taxon>
        <taxon>Actinomycetes</taxon>
        <taxon>Mycobacteriales</taxon>
        <taxon>Nocardiaceae</taxon>
        <taxon>Nocardia</taxon>
    </lineage>
</organism>
<proteinExistence type="predicted"/>
<sequence>MTGRTIARLAATAAAVGIGTAATLGSATAEPAKSPLDTAIDQLTATAGPDPAAHAGADSVAKVARLITAAHLDRIAGGFAPFAYQAPTIGCGDSFITLTAASGVSGEPGPNRGIAGGPGTLRFQATPAVTGFPIASGLTVAWLNVSNGRSGIDPLDDQTDYHLPGLSKTVDTGPGTVVASMWGTINYPTSLCVMTPTVGMFTVADTPAPAPAPGTDAVPAQPVPGSGSAPTQAAPESKAAPAPGLDDKPILTPGGDTPAN</sequence>
<feature type="region of interest" description="Disordered" evidence="1">
    <location>
        <begin position="210"/>
        <end position="260"/>
    </location>
</feature>
<evidence type="ECO:0000313" key="3">
    <source>
        <dbReference type="EMBL" id="RDI68654.1"/>
    </source>
</evidence>
<gene>
    <name evidence="3" type="ORF">DFR76_101189</name>
</gene>
<dbReference type="EMBL" id="QQBC01000001">
    <property type="protein sequence ID" value="RDI68654.1"/>
    <property type="molecule type" value="Genomic_DNA"/>
</dbReference>
<keyword evidence="4" id="KW-1185">Reference proteome</keyword>
<feature type="chain" id="PRO_5016928019" evidence="2">
    <location>
        <begin position="30"/>
        <end position="260"/>
    </location>
</feature>
<protein>
    <submittedName>
        <fullName evidence="3">Uncharacterized protein</fullName>
    </submittedName>
</protein>
<feature type="compositionally biased region" description="Low complexity" evidence="1">
    <location>
        <begin position="210"/>
        <end position="220"/>
    </location>
</feature>
<evidence type="ECO:0000256" key="2">
    <source>
        <dbReference type="SAM" id="SignalP"/>
    </source>
</evidence>
<dbReference type="RefSeq" id="WP_067990004.1">
    <property type="nucleotide sequence ID" value="NZ_QQBC01000001.1"/>
</dbReference>
<comment type="caution">
    <text evidence="3">The sequence shown here is derived from an EMBL/GenBank/DDBJ whole genome shotgun (WGS) entry which is preliminary data.</text>
</comment>
<name>A0A370IGU0_9NOCA</name>